<proteinExistence type="predicted"/>
<dbReference type="GO" id="GO:0005886">
    <property type="term" value="C:plasma membrane"/>
    <property type="evidence" value="ECO:0007669"/>
    <property type="project" value="TreeGrafter"/>
</dbReference>
<gene>
    <name evidence="1" type="ORF">GSTENG00001462001</name>
</gene>
<comment type="caution">
    <text evidence="1">The sequence shown here is derived from an EMBL/GenBank/DDBJ whole genome shotgun (WGS) entry which is preliminary data.</text>
</comment>
<dbReference type="InterPro" id="IPR050989">
    <property type="entry name" value="Rap1_Ran_GAP"/>
</dbReference>
<feature type="non-terminal residue" evidence="1">
    <location>
        <position position="80"/>
    </location>
</feature>
<dbReference type="KEGG" id="tng:GSTEN00001462G001"/>
<dbReference type="GO" id="GO:0005794">
    <property type="term" value="C:Golgi apparatus"/>
    <property type="evidence" value="ECO:0007669"/>
    <property type="project" value="TreeGrafter"/>
</dbReference>
<dbReference type="GO" id="GO:0005096">
    <property type="term" value="F:GTPase activator activity"/>
    <property type="evidence" value="ECO:0007669"/>
    <property type="project" value="TreeGrafter"/>
</dbReference>
<dbReference type="GO" id="GO:0090162">
    <property type="term" value="P:establishment of epithelial cell polarity"/>
    <property type="evidence" value="ECO:0007669"/>
    <property type="project" value="TreeGrafter"/>
</dbReference>
<dbReference type="Gene3D" id="3.30.1120.160">
    <property type="match status" value="1"/>
</dbReference>
<name>Q4TFU0_TETNG</name>
<dbReference type="PANTHER" id="PTHR15711">
    <property type="entry name" value="RAP GTPASE-ACTIVATING PROTEIN"/>
    <property type="match status" value="1"/>
</dbReference>
<reference evidence="1" key="2">
    <citation type="submission" date="2004-02" db="EMBL/GenBank/DDBJ databases">
        <authorList>
            <consortium name="Genoscope"/>
            <consortium name="Whitehead Institute Centre for Genome Research"/>
        </authorList>
    </citation>
    <scope>NUCLEOTIDE SEQUENCE</scope>
</reference>
<feature type="non-terminal residue" evidence="1">
    <location>
        <position position="1"/>
    </location>
</feature>
<dbReference type="EMBL" id="CAAE01004208">
    <property type="protein sequence ID" value="CAF88242.1"/>
    <property type="molecule type" value="Genomic_DNA"/>
</dbReference>
<accession>Q4TFU0</accession>
<dbReference type="PANTHER" id="PTHR15711:SF15">
    <property type="entry name" value="SIGNAL-INDUCED PROLIFERATION-ASSOCIATED 1-LIKE PROTEIN 3"/>
    <property type="match status" value="1"/>
</dbReference>
<evidence type="ECO:0000313" key="1">
    <source>
        <dbReference type="EMBL" id="CAF88242.1"/>
    </source>
</evidence>
<protein>
    <submittedName>
        <fullName evidence="1">(spotted green pufferfish) hypothetical protein</fullName>
    </submittedName>
</protein>
<dbReference type="GO" id="GO:0003382">
    <property type="term" value="P:epithelial cell morphogenesis"/>
    <property type="evidence" value="ECO:0007669"/>
    <property type="project" value="TreeGrafter"/>
</dbReference>
<sequence>LITLRGFILEDAVASTGRHGTVRGLPLKEVLEQVVPELSISCLRLALSTPKVTEQLLKLDEQGVRSASARACCTCGFGQT</sequence>
<dbReference type="OrthoDB" id="2499658at2759"/>
<reference evidence="1" key="1">
    <citation type="journal article" date="2004" name="Nature">
        <title>Genome duplication in the teleost fish Tetraodon nigroviridis reveals the early vertebrate proto-karyotype.</title>
        <authorList>
            <person name="Jaillon O."/>
            <person name="Aury J.-M."/>
            <person name="Brunet F."/>
            <person name="Petit J.-L."/>
            <person name="Stange-Thomann N."/>
            <person name="Mauceli E."/>
            <person name="Bouneau L."/>
            <person name="Fischer C."/>
            <person name="Ozouf-Costaz C."/>
            <person name="Bernot A."/>
            <person name="Nicaud S."/>
            <person name="Jaffe D."/>
            <person name="Fisher S."/>
            <person name="Lutfalla G."/>
            <person name="Dossat C."/>
            <person name="Segurens B."/>
            <person name="Dasilva C."/>
            <person name="Salanoubat M."/>
            <person name="Levy M."/>
            <person name="Boudet N."/>
            <person name="Castellano S."/>
            <person name="Anthouard V."/>
            <person name="Jubin C."/>
            <person name="Castelli V."/>
            <person name="Katinka M."/>
            <person name="Vacherie B."/>
            <person name="Biemont C."/>
            <person name="Skalli Z."/>
            <person name="Cattolico L."/>
            <person name="Poulain J."/>
            <person name="De Berardinis V."/>
            <person name="Cruaud C."/>
            <person name="Duprat S."/>
            <person name="Brottier P."/>
            <person name="Coutanceau J.-P."/>
            <person name="Gouzy J."/>
            <person name="Parra G."/>
            <person name="Lardier G."/>
            <person name="Chapple C."/>
            <person name="McKernan K.J."/>
            <person name="McEwan P."/>
            <person name="Bosak S."/>
            <person name="Kellis M."/>
            <person name="Volff J.-N."/>
            <person name="Guigo R."/>
            <person name="Zody M.C."/>
            <person name="Mesirov J."/>
            <person name="Lindblad-Toh K."/>
            <person name="Birren B."/>
            <person name="Nusbaum C."/>
            <person name="Kahn D."/>
            <person name="Robinson-Rechavi M."/>
            <person name="Laudet V."/>
            <person name="Schachter V."/>
            <person name="Quetier F."/>
            <person name="Saurin W."/>
            <person name="Scarpelli C."/>
            <person name="Wincker P."/>
            <person name="Lander E.S."/>
            <person name="Weissenbach J."/>
            <person name="Roest Crollius H."/>
        </authorList>
    </citation>
    <scope>NUCLEOTIDE SEQUENCE [LARGE SCALE GENOMIC DNA]</scope>
</reference>
<organism evidence="1">
    <name type="scientific">Tetraodon nigroviridis</name>
    <name type="common">Spotted green pufferfish</name>
    <name type="synonym">Chelonodon nigroviridis</name>
    <dbReference type="NCBI Taxonomy" id="99883"/>
    <lineage>
        <taxon>Eukaryota</taxon>
        <taxon>Metazoa</taxon>
        <taxon>Chordata</taxon>
        <taxon>Craniata</taxon>
        <taxon>Vertebrata</taxon>
        <taxon>Euteleostomi</taxon>
        <taxon>Actinopterygii</taxon>
        <taxon>Neopterygii</taxon>
        <taxon>Teleostei</taxon>
        <taxon>Neoteleostei</taxon>
        <taxon>Acanthomorphata</taxon>
        <taxon>Eupercaria</taxon>
        <taxon>Tetraodontiformes</taxon>
        <taxon>Tetradontoidea</taxon>
        <taxon>Tetraodontidae</taxon>
        <taxon>Tetraodon</taxon>
    </lineage>
</organism>
<dbReference type="AlphaFoldDB" id="Q4TFU0"/>